<dbReference type="AlphaFoldDB" id="N1Q4A6"/>
<dbReference type="Proteomes" id="UP000016933">
    <property type="component" value="Unassembled WGS sequence"/>
</dbReference>
<feature type="chain" id="PRO_5004110433" description="Apple domain-containing protein" evidence="2">
    <location>
        <begin position="20"/>
        <end position="363"/>
    </location>
</feature>
<keyword evidence="2" id="KW-0732">Signal</keyword>
<dbReference type="OrthoDB" id="3939858at2759"/>
<dbReference type="eggNOG" id="ENOG502SV9F">
    <property type="taxonomic scope" value="Eukaryota"/>
</dbReference>
<organism evidence="3 4">
    <name type="scientific">Dothistroma septosporum (strain NZE10 / CBS 128990)</name>
    <name type="common">Red band needle blight fungus</name>
    <name type="synonym">Mycosphaerella pini</name>
    <dbReference type="NCBI Taxonomy" id="675120"/>
    <lineage>
        <taxon>Eukaryota</taxon>
        <taxon>Fungi</taxon>
        <taxon>Dikarya</taxon>
        <taxon>Ascomycota</taxon>
        <taxon>Pezizomycotina</taxon>
        <taxon>Dothideomycetes</taxon>
        <taxon>Dothideomycetidae</taxon>
        <taxon>Mycosphaerellales</taxon>
        <taxon>Mycosphaerellaceae</taxon>
        <taxon>Dothistroma</taxon>
    </lineage>
</organism>
<feature type="region of interest" description="Disordered" evidence="1">
    <location>
        <begin position="228"/>
        <end position="254"/>
    </location>
</feature>
<reference evidence="3 4" key="2">
    <citation type="journal article" date="2012" name="PLoS Pathog.">
        <title>Diverse lifestyles and strategies of plant pathogenesis encoded in the genomes of eighteen Dothideomycetes fungi.</title>
        <authorList>
            <person name="Ohm R.A."/>
            <person name="Feau N."/>
            <person name="Henrissat B."/>
            <person name="Schoch C.L."/>
            <person name="Horwitz B.A."/>
            <person name="Barry K.W."/>
            <person name="Condon B.J."/>
            <person name="Copeland A.C."/>
            <person name="Dhillon B."/>
            <person name="Glaser F."/>
            <person name="Hesse C.N."/>
            <person name="Kosti I."/>
            <person name="LaButti K."/>
            <person name="Lindquist E.A."/>
            <person name="Lucas S."/>
            <person name="Salamov A.A."/>
            <person name="Bradshaw R.E."/>
            <person name="Ciuffetti L."/>
            <person name="Hamelin R.C."/>
            <person name="Kema G.H.J."/>
            <person name="Lawrence C."/>
            <person name="Scott J.A."/>
            <person name="Spatafora J.W."/>
            <person name="Turgeon B.G."/>
            <person name="de Wit P.J.G.M."/>
            <person name="Zhong S."/>
            <person name="Goodwin S.B."/>
            <person name="Grigoriev I.V."/>
        </authorList>
    </citation>
    <scope>NUCLEOTIDE SEQUENCE [LARGE SCALE GENOMIC DNA]</scope>
    <source>
        <strain evidence="4">NZE10 / CBS 128990</strain>
    </source>
</reference>
<evidence type="ECO:0000256" key="2">
    <source>
        <dbReference type="SAM" id="SignalP"/>
    </source>
</evidence>
<feature type="non-terminal residue" evidence="3">
    <location>
        <position position="363"/>
    </location>
</feature>
<dbReference type="STRING" id="675120.N1Q4A6"/>
<evidence type="ECO:0008006" key="5">
    <source>
        <dbReference type="Google" id="ProtNLM"/>
    </source>
</evidence>
<protein>
    <recommendedName>
        <fullName evidence="5">Apple domain-containing protein</fullName>
    </recommendedName>
</protein>
<sequence>MRTSSALALGLCLIDLSTARVTTGTVQERKEESDAGFMGWFNRLFNRDVEQRAALDTCVIDSYYDFVDNSTFGSNFCQDLMNYPNVTVVQNFQPLSTVTDKFSTQSGTVYTTIHTTPVTTATITGQPSPGTKRDFVPNNLIGKVFLAYRQVAEANGTAAPGDAVMSAAFVSACNCQPYAGSTVVSTKTLDPLVATVSAYERVITTVATTRTEPTSTVYTTVSAAQSPAVGEAPAGGEGPADVPSMGGSQTTAAQSAGPTAPVFSCPADDKSIVNQLVGALRYDYLILCDTDLTGGDVYDQLSYGTYSECAAACSVGDTALGQPICEGFVFYNTRDSNNCFLKNTTGTTVPAPGVDSGLLQAVA</sequence>
<evidence type="ECO:0000313" key="4">
    <source>
        <dbReference type="Proteomes" id="UP000016933"/>
    </source>
</evidence>
<keyword evidence="4" id="KW-1185">Reference proteome</keyword>
<dbReference type="HOGENOM" id="CLU_065293_0_0_1"/>
<dbReference type="Gene3D" id="3.50.4.10">
    <property type="entry name" value="Hepatocyte Growth Factor"/>
    <property type="match status" value="1"/>
</dbReference>
<dbReference type="OMA" id="GTYSECA"/>
<gene>
    <name evidence="3" type="ORF">DOTSEDRAFT_115999</name>
</gene>
<dbReference type="EMBL" id="KB446535">
    <property type="protein sequence ID" value="EME49414.1"/>
    <property type="molecule type" value="Genomic_DNA"/>
</dbReference>
<proteinExistence type="predicted"/>
<name>N1Q4A6_DOTSN</name>
<evidence type="ECO:0000256" key="1">
    <source>
        <dbReference type="SAM" id="MobiDB-lite"/>
    </source>
</evidence>
<feature type="signal peptide" evidence="2">
    <location>
        <begin position="1"/>
        <end position="19"/>
    </location>
</feature>
<reference evidence="4" key="1">
    <citation type="journal article" date="2012" name="PLoS Genet.">
        <title>The genomes of the fungal plant pathogens Cladosporium fulvum and Dothistroma septosporum reveal adaptation to different hosts and lifestyles but also signatures of common ancestry.</title>
        <authorList>
            <person name="de Wit P.J.G.M."/>
            <person name="van der Burgt A."/>
            <person name="Oekmen B."/>
            <person name="Stergiopoulos I."/>
            <person name="Abd-Elsalam K.A."/>
            <person name="Aerts A.L."/>
            <person name="Bahkali A.H."/>
            <person name="Beenen H.G."/>
            <person name="Chettri P."/>
            <person name="Cox M.P."/>
            <person name="Datema E."/>
            <person name="de Vries R.P."/>
            <person name="Dhillon B."/>
            <person name="Ganley A.R."/>
            <person name="Griffiths S.A."/>
            <person name="Guo Y."/>
            <person name="Hamelin R.C."/>
            <person name="Henrissat B."/>
            <person name="Kabir M.S."/>
            <person name="Jashni M.K."/>
            <person name="Kema G."/>
            <person name="Klaubauf S."/>
            <person name="Lapidus A."/>
            <person name="Levasseur A."/>
            <person name="Lindquist E."/>
            <person name="Mehrabi R."/>
            <person name="Ohm R.A."/>
            <person name="Owen T.J."/>
            <person name="Salamov A."/>
            <person name="Schwelm A."/>
            <person name="Schijlen E."/>
            <person name="Sun H."/>
            <person name="van den Burg H.A."/>
            <person name="van Ham R.C.H.J."/>
            <person name="Zhang S."/>
            <person name="Goodwin S.B."/>
            <person name="Grigoriev I.V."/>
            <person name="Collemare J."/>
            <person name="Bradshaw R.E."/>
        </authorList>
    </citation>
    <scope>NUCLEOTIDE SEQUENCE [LARGE SCALE GENOMIC DNA]</scope>
    <source>
        <strain evidence="4">NZE10 / CBS 128990</strain>
    </source>
</reference>
<accession>N1Q4A6</accession>
<evidence type="ECO:0000313" key="3">
    <source>
        <dbReference type="EMBL" id="EME49414.1"/>
    </source>
</evidence>